<comment type="caution">
    <text evidence="2">The sequence shown here is derived from an EMBL/GenBank/DDBJ whole genome shotgun (WGS) entry which is preliminary data.</text>
</comment>
<accession>A0A0B3VJ04</accession>
<keyword evidence="3" id="KW-1185">Reference proteome</keyword>
<sequence length="276" mass="31877">MKKYIIPGVLIILSGMLIYQTYSLNTIKEELENIKNTNASLQGDIGSLSDELSSQIQSIIHEELGKSYLTKDISFKLNKNTDKGYDLTARVELSELKGNSNVLFMYKAVNSNEWKELELKKDKELSYAGEFTLLYDNDYEYKIVIKGDKTESSDVEELAKYMFMPASPDVSWSYNDDGIYLNAYPYVEDELEQTSDENKIKTIEIIVNNNKEKTYKCEYKEESMYDENDEVMDESKYYEANIPKEAYNDKVNSIKIKVTYESGIVNIEDVTNKQAE</sequence>
<protein>
    <submittedName>
        <fullName evidence="2">Uncharacterized protein</fullName>
    </submittedName>
</protein>
<dbReference type="RefSeq" id="WP_039680192.1">
    <property type="nucleotide sequence ID" value="NZ_JAWGXO010000013.1"/>
</dbReference>
<dbReference type="EMBL" id="JWHR01000109">
    <property type="protein sequence ID" value="KHS56741.1"/>
    <property type="molecule type" value="Genomic_DNA"/>
</dbReference>
<feature type="coiled-coil region" evidence="1">
    <location>
        <begin position="24"/>
        <end position="51"/>
    </location>
</feature>
<evidence type="ECO:0000256" key="1">
    <source>
        <dbReference type="SAM" id="Coils"/>
    </source>
</evidence>
<dbReference type="OrthoDB" id="2083636at2"/>
<gene>
    <name evidence="2" type="ORF">QX51_12230</name>
</gene>
<reference evidence="2 3" key="1">
    <citation type="submission" date="2014-12" db="EMBL/GenBank/DDBJ databases">
        <title>Draft genome sequence of Terrisporobacter sp. 08-306576, isolated from the blood culture of a bacteremia patient.</title>
        <authorList>
            <person name="Lund L.C."/>
            <person name="Sydenham T.V."/>
            <person name="Hogh S.V."/>
            <person name="Skov M.N."/>
            <person name="Kemp M."/>
            <person name="Justesen U.S."/>
        </authorList>
    </citation>
    <scope>NUCLEOTIDE SEQUENCE [LARGE SCALE GENOMIC DNA]</scope>
    <source>
        <strain evidence="2 3">08-306576</strain>
    </source>
</reference>
<proteinExistence type="predicted"/>
<dbReference type="AlphaFoldDB" id="A0A0B3VJ04"/>
<dbReference type="Proteomes" id="UP000031189">
    <property type="component" value="Unassembled WGS sequence"/>
</dbReference>
<evidence type="ECO:0000313" key="2">
    <source>
        <dbReference type="EMBL" id="KHS56741.1"/>
    </source>
</evidence>
<evidence type="ECO:0000313" key="3">
    <source>
        <dbReference type="Proteomes" id="UP000031189"/>
    </source>
</evidence>
<organism evidence="2 3">
    <name type="scientific">Terrisporobacter othiniensis</name>
    <dbReference type="NCBI Taxonomy" id="1577792"/>
    <lineage>
        <taxon>Bacteria</taxon>
        <taxon>Bacillati</taxon>
        <taxon>Bacillota</taxon>
        <taxon>Clostridia</taxon>
        <taxon>Peptostreptococcales</taxon>
        <taxon>Peptostreptococcaceae</taxon>
        <taxon>Terrisporobacter</taxon>
    </lineage>
</organism>
<name>A0A0B3VJ04_9FIRM</name>
<keyword evidence="1" id="KW-0175">Coiled coil</keyword>